<name>A0A7I9Y0P1_9MYCO</name>
<feature type="DNA-binding region" description="H-T-H motif" evidence="4">
    <location>
        <begin position="48"/>
        <end position="67"/>
    </location>
</feature>
<dbReference type="InterPro" id="IPR050109">
    <property type="entry name" value="HTH-type_TetR-like_transc_reg"/>
</dbReference>
<dbReference type="InterPro" id="IPR009057">
    <property type="entry name" value="Homeodomain-like_sf"/>
</dbReference>
<dbReference type="GO" id="GO:0000976">
    <property type="term" value="F:transcription cis-regulatory region binding"/>
    <property type="evidence" value="ECO:0007669"/>
    <property type="project" value="TreeGrafter"/>
</dbReference>
<evidence type="ECO:0000256" key="1">
    <source>
        <dbReference type="ARBA" id="ARBA00023015"/>
    </source>
</evidence>
<evidence type="ECO:0000256" key="4">
    <source>
        <dbReference type="PROSITE-ProRule" id="PRU00335"/>
    </source>
</evidence>
<evidence type="ECO:0000313" key="6">
    <source>
        <dbReference type="EMBL" id="GFG75604.1"/>
    </source>
</evidence>
<dbReference type="PROSITE" id="PS01081">
    <property type="entry name" value="HTH_TETR_1"/>
    <property type="match status" value="1"/>
</dbReference>
<dbReference type="GO" id="GO:0003700">
    <property type="term" value="F:DNA-binding transcription factor activity"/>
    <property type="evidence" value="ECO:0007669"/>
    <property type="project" value="TreeGrafter"/>
</dbReference>
<dbReference type="Pfam" id="PF00440">
    <property type="entry name" value="TetR_N"/>
    <property type="match status" value="1"/>
</dbReference>
<dbReference type="Gene3D" id="1.10.357.10">
    <property type="entry name" value="Tetracycline Repressor, domain 2"/>
    <property type="match status" value="1"/>
</dbReference>
<reference evidence="6 7" key="1">
    <citation type="journal article" date="2019" name="Emerg. Microbes Infect.">
        <title>Comprehensive subspecies identification of 175 nontuberculous mycobacteria species based on 7547 genomic profiles.</title>
        <authorList>
            <person name="Matsumoto Y."/>
            <person name="Kinjo T."/>
            <person name="Motooka D."/>
            <person name="Nabeya D."/>
            <person name="Jung N."/>
            <person name="Uechi K."/>
            <person name="Horii T."/>
            <person name="Iida T."/>
            <person name="Fujita J."/>
            <person name="Nakamura S."/>
        </authorList>
    </citation>
    <scope>NUCLEOTIDE SEQUENCE [LARGE SCALE GENOMIC DNA]</scope>
    <source>
        <strain evidence="6 7">JCM 17322</strain>
    </source>
</reference>
<dbReference type="SUPFAM" id="SSF46689">
    <property type="entry name" value="Homeodomain-like"/>
    <property type="match status" value="1"/>
</dbReference>
<comment type="caution">
    <text evidence="6">The sequence shown here is derived from an EMBL/GenBank/DDBJ whole genome shotgun (WGS) entry which is preliminary data.</text>
</comment>
<dbReference type="Proteomes" id="UP000465361">
    <property type="component" value="Unassembled WGS sequence"/>
</dbReference>
<dbReference type="InterPro" id="IPR023772">
    <property type="entry name" value="DNA-bd_HTH_TetR-type_CS"/>
</dbReference>
<keyword evidence="3" id="KW-0804">Transcription</keyword>
<keyword evidence="1" id="KW-0805">Transcription regulation</keyword>
<protein>
    <recommendedName>
        <fullName evidence="5">HTH tetR-type domain-containing protein</fullName>
    </recommendedName>
</protein>
<dbReference type="PROSITE" id="PS50977">
    <property type="entry name" value="HTH_TETR_2"/>
    <property type="match status" value="1"/>
</dbReference>
<evidence type="ECO:0000259" key="5">
    <source>
        <dbReference type="PROSITE" id="PS50977"/>
    </source>
</evidence>
<evidence type="ECO:0000313" key="7">
    <source>
        <dbReference type="Proteomes" id="UP000465361"/>
    </source>
</evidence>
<keyword evidence="7" id="KW-1185">Reference proteome</keyword>
<organism evidence="6 7">
    <name type="scientific">Mycobacterium botniense</name>
    <dbReference type="NCBI Taxonomy" id="84962"/>
    <lineage>
        <taxon>Bacteria</taxon>
        <taxon>Bacillati</taxon>
        <taxon>Actinomycetota</taxon>
        <taxon>Actinomycetes</taxon>
        <taxon>Mycobacteriales</taxon>
        <taxon>Mycobacteriaceae</taxon>
        <taxon>Mycobacterium</taxon>
    </lineage>
</organism>
<evidence type="ECO:0000256" key="2">
    <source>
        <dbReference type="ARBA" id="ARBA00023125"/>
    </source>
</evidence>
<gene>
    <name evidence="6" type="ORF">MBOT_29690</name>
</gene>
<keyword evidence="2 4" id="KW-0238">DNA-binding</keyword>
<sequence length="226" mass="25050">MVRREVVLTTVSTVIDGEDSARAASSTRERIMRATVECFREYGYEKSSMKKISARAGVSQALLHYHFDTKAKLFESTMANLAQTLFAAAAAKLPHGKSLRESLSEAADLLYTLFINNLDAVTFMVEFAAAANHNEFLRAAYISYRDTQRQELANMLRGIAGDRAPASLINETVHLVETGLLGMSMQRPFVSDEPSFRADFDAYFQTVTLRFIDKLESASGMNAAPL</sequence>
<accession>A0A7I9Y0P1</accession>
<dbReference type="AlphaFoldDB" id="A0A7I9Y0P1"/>
<dbReference type="PRINTS" id="PR00455">
    <property type="entry name" value="HTHTETR"/>
</dbReference>
<proteinExistence type="predicted"/>
<feature type="domain" description="HTH tetR-type" evidence="5">
    <location>
        <begin position="25"/>
        <end position="85"/>
    </location>
</feature>
<dbReference type="EMBL" id="BLKW01000004">
    <property type="protein sequence ID" value="GFG75604.1"/>
    <property type="molecule type" value="Genomic_DNA"/>
</dbReference>
<evidence type="ECO:0000256" key="3">
    <source>
        <dbReference type="ARBA" id="ARBA00023163"/>
    </source>
</evidence>
<dbReference type="RefSeq" id="WP_246216767.1">
    <property type="nucleotide sequence ID" value="NZ_BLKW01000004.1"/>
</dbReference>
<dbReference type="PANTHER" id="PTHR30055">
    <property type="entry name" value="HTH-TYPE TRANSCRIPTIONAL REGULATOR RUTR"/>
    <property type="match status" value="1"/>
</dbReference>
<dbReference type="InterPro" id="IPR001647">
    <property type="entry name" value="HTH_TetR"/>
</dbReference>
<dbReference type="PANTHER" id="PTHR30055:SF234">
    <property type="entry name" value="HTH-TYPE TRANSCRIPTIONAL REGULATOR BETI"/>
    <property type="match status" value="1"/>
</dbReference>